<dbReference type="OrthoDB" id="5464618at2"/>
<dbReference type="Pfam" id="PF13578">
    <property type="entry name" value="Methyltransf_24"/>
    <property type="match status" value="1"/>
</dbReference>
<evidence type="ECO:0000313" key="1">
    <source>
        <dbReference type="EMBL" id="SCC26781.1"/>
    </source>
</evidence>
<dbReference type="STRING" id="1335309.GA0116948_10589"/>
<gene>
    <name evidence="1" type="ORF">GA0116948_10589</name>
</gene>
<dbReference type="Proteomes" id="UP000242818">
    <property type="component" value="Unassembled WGS sequence"/>
</dbReference>
<dbReference type="Gene3D" id="3.40.50.150">
    <property type="entry name" value="Vaccinia Virus protein VP39"/>
    <property type="match status" value="1"/>
</dbReference>
<sequence length="267" mass="30297">MFVNRKDQWQLAKKYLRYRFGAGNRHSVHSPFVYAIADKLLRDHKPQAAFRQIEGLRKSLLSSKETVTVTDLGAGSQVAGGNVRRISDITKYAAKPAKFGQFFYRAVAYFQPKYLLELGTSMGLSTAYMASANPAATVITIEGCPNITQKAKENFARLGLQNIRQVTGNFDTVLPEVLDTIPSLDWVFIDGNHRAAPTMAYFEACLPKVHDDTVLIFDDIHWTADMEKAWDYIKSHPQVTTTIDLFFIGLVFFKKDMKARQHYVLKY</sequence>
<keyword evidence="1" id="KW-0489">Methyltransferase</keyword>
<dbReference type="GO" id="GO:0008171">
    <property type="term" value="F:O-methyltransferase activity"/>
    <property type="evidence" value="ECO:0007669"/>
    <property type="project" value="TreeGrafter"/>
</dbReference>
<proteinExistence type="predicted"/>
<evidence type="ECO:0000313" key="2">
    <source>
        <dbReference type="Proteomes" id="UP000242818"/>
    </source>
</evidence>
<dbReference type="EMBL" id="FMAR01000005">
    <property type="protein sequence ID" value="SCC26781.1"/>
    <property type="molecule type" value="Genomic_DNA"/>
</dbReference>
<organism evidence="1 2">
    <name type="scientific">Chitinophaga costaii</name>
    <dbReference type="NCBI Taxonomy" id="1335309"/>
    <lineage>
        <taxon>Bacteria</taxon>
        <taxon>Pseudomonadati</taxon>
        <taxon>Bacteroidota</taxon>
        <taxon>Chitinophagia</taxon>
        <taxon>Chitinophagales</taxon>
        <taxon>Chitinophagaceae</taxon>
        <taxon>Chitinophaga</taxon>
    </lineage>
</organism>
<accession>A0A1C4D616</accession>
<dbReference type="PANTHER" id="PTHR43836">
    <property type="entry name" value="CATECHOL O-METHYLTRANSFERASE 1-RELATED"/>
    <property type="match status" value="1"/>
</dbReference>
<dbReference type="AlphaFoldDB" id="A0A1C4D616"/>
<dbReference type="SUPFAM" id="SSF53335">
    <property type="entry name" value="S-adenosyl-L-methionine-dependent methyltransferases"/>
    <property type="match status" value="1"/>
</dbReference>
<keyword evidence="1" id="KW-0808">Transferase</keyword>
<reference evidence="1 2" key="1">
    <citation type="submission" date="2016-08" db="EMBL/GenBank/DDBJ databases">
        <authorList>
            <person name="Seilhamer J.J."/>
        </authorList>
    </citation>
    <scope>NUCLEOTIDE SEQUENCE [LARGE SCALE GENOMIC DNA]</scope>
    <source>
        <strain evidence="1 2">A37T2</strain>
    </source>
</reference>
<keyword evidence="2" id="KW-1185">Reference proteome</keyword>
<dbReference type="GO" id="GO:0032259">
    <property type="term" value="P:methylation"/>
    <property type="evidence" value="ECO:0007669"/>
    <property type="project" value="UniProtKB-KW"/>
</dbReference>
<dbReference type="PANTHER" id="PTHR43836:SF2">
    <property type="entry name" value="CATECHOL O-METHYLTRANSFERASE 1-RELATED"/>
    <property type="match status" value="1"/>
</dbReference>
<protein>
    <submittedName>
        <fullName evidence="1">Methyltransferase domain-containing protein</fullName>
    </submittedName>
</protein>
<name>A0A1C4D616_9BACT</name>
<dbReference type="InterPro" id="IPR029063">
    <property type="entry name" value="SAM-dependent_MTases_sf"/>
</dbReference>